<protein>
    <submittedName>
        <fullName evidence="1">Uncharacterized protein</fullName>
    </submittedName>
</protein>
<reference evidence="1" key="1">
    <citation type="submission" date="2020-11" db="EMBL/GenBank/DDBJ databases">
        <authorList>
            <consortium name="DOE Joint Genome Institute"/>
            <person name="Ahrendt S."/>
            <person name="Riley R."/>
            <person name="Andreopoulos W."/>
            <person name="Labutti K."/>
            <person name="Pangilinan J."/>
            <person name="Ruiz-Duenas F.J."/>
            <person name="Barrasa J.M."/>
            <person name="Sanchez-Garcia M."/>
            <person name="Camarero S."/>
            <person name="Miyauchi S."/>
            <person name="Serrano A."/>
            <person name="Linde D."/>
            <person name="Babiker R."/>
            <person name="Drula E."/>
            <person name="Ayuso-Fernandez I."/>
            <person name="Pacheco R."/>
            <person name="Padilla G."/>
            <person name="Ferreira P."/>
            <person name="Barriuso J."/>
            <person name="Kellner H."/>
            <person name="Castanera R."/>
            <person name="Alfaro M."/>
            <person name="Ramirez L."/>
            <person name="Pisabarro A.G."/>
            <person name="Kuo A."/>
            <person name="Tritt A."/>
            <person name="Lipzen A."/>
            <person name="He G."/>
            <person name="Yan M."/>
            <person name="Ng V."/>
            <person name="Cullen D."/>
            <person name="Martin F."/>
            <person name="Rosso M.-N."/>
            <person name="Henrissat B."/>
            <person name="Hibbett D."/>
            <person name="Martinez A.T."/>
            <person name="Grigoriev I.V."/>
        </authorList>
    </citation>
    <scope>NUCLEOTIDE SEQUENCE</scope>
    <source>
        <strain evidence="1">CBS 247.69</strain>
    </source>
</reference>
<keyword evidence="2" id="KW-1185">Reference proteome</keyword>
<accession>A0A9P5YD22</accession>
<dbReference type="AlphaFoldDB" id="A0A9P5YD22"/>
<comment type="caution">
    <text evidence="1">The sequence shown here is derived from an EMBL/GenBank/DDBJ whole genome shotgun (WGS) entry which is preliminary data.</text>
</comment>
<evidence type="ECO:0000313" key="1">
    <source>
        <dbReference type="EMBL" id="KAF9465646.1"/>
    </source>
</evidence>
<sequence length="182" mass="21240">MPFSLLFDSESCPCYMCTNPESKKSKQNFRKLLRQDHQNDLREYWEKAHIFKDSKEMSNYNEIMTSDGDMRILSAVALEKDLLSESQKVEALQQLGVHQFILSGNPQEAQKNLKIALELTKNKKPSQKLLFWISVTQDATVVWEECEKQRDLGNHSEALKKLNMWVDERGGIDEVKIWFPFP</sequence>
<dbReference type="Proteomes" id="UP000807353">
    <property type="component" value="Unassembled WGS sequence"/>
</dbReference>
<gene>
    <name evidence="1" type="ORF">BDZ94DRAFT_328482</name>
</gene>
<dbReference type="EMBL" id="MU150246">
    <property type="protein sequence ID" value="KAF9465646.1"/>
    <property type="molecule type" value="Genomic_DNA"/>
</dbReference>
<proteinExistence type="predicted"/>
<evidence type="ECO:0000313" key="2">
    <source>
        <dbReference type="Proteomes" id="UP000807353"/>
    </source>
</evidence>
<name>A0A9P5YD22_9AGAR</name>
<organism evidence="1 2">
    <name type="scientific">Collybia nuda</name>
    <dbReference type="NCBI Taxonomy" id="64659"/>
    <lineage>
        <taxon>Eukaryota</taxon>
        <taxon>Fungi</taxon>
        <taxon>Dikarya</taxon>
        <taxon>Basidiomycota</taxon>
        <taxon>Agaricomycotina</taxon>
        <taxon>Agaricomycetes</taxon>
        <taxon>Agaricomycetidae</taxon>
        <taxon>Agaricales</taxon>
        <taxon>Tricholomatineae</taxon>
        <taxon>Clitocybaceae</taxon>
        <taxon>Collybia</taxon>
    </lineage>
</organism>